<proteinExistence type="predicted"/>
<gene>
    <name evidence="2" type="ORF">QC762_307610</name>
</gene>
<feature type="region of interest" description="Disordered" evidence="1">
    <location>
        <begin position="613"/>
        <end position="638"/>
    </location>
</feature>
<name>A0ABR0GJT7_9PEZI</name>
<accession>A0ABR0GJT7</accession>
<protein>
    <submittedName>
        <fullName evidence="2">Uncharacterized protein</fullName>
    </submittedName>
</protein>
<evidence type="ECO:0000313" key="2">
    <source>
        <dbReference type="EMBL" id="KAK4656022.1"/>
    </source>
</evidence>
<feature type="region of interest" description="Disordered" evidence="1">
    <location>
        <begin position="203"/>
        <end position="228"/>
    </location>
</feature>
<dbReference type="Proteomes" id="UP001323405">
    <property type="component" value="Unassembled WGS sequence"/>
</dbReference>
<feature type="compositionally biased region" description="Basic and acidic residues" evidence="1">
    <location>
        <begin position="40"/>
        <end position="62"/>
    </location>
</feature>
<organism evidence="2 3">
    <name type="scientific">Podospora pseudocomata</name>
    <dbReference type="NCBI Taxonomy" id="2093779"/>
    <lineage>
        <taxon>Eukaryota</taxon>
        <taxon>Fungi</taxon>
        <taxon>Dikarya</taxon>
        <taxon>Ascomycota</taxon>
        <taxon>Pezizomycotina</taxon>
        <taxon>Sordariomycetes</taxon>
        <taxon>Sordariomycetidae</taxon>
        <taxon>Sordariales</taxon>
        <taxon>Podosporaceae</taxon>
        <taxon>Podospora</taxon>
    </lineage>
</organism>
<dbReference type="RefSeq" id="XP_062744997.1">
    <property type="nucleotide sequence ID" value="XM_062889055.1"/>
</dbReference>
<dbReference type="GeneID" id="87908962"/>
<comment type="caution">
    <text evidence="2">The sequence shown here is derived from an EMBL/GenBank/DDBJ whole genome shotgun (WGS) entry which is preliminary data.</text>
</comment>
<feature type="compositionally biased region" description="Basic and acidic residues" evidence="1">
    <location>
        <begin position="74"/>
        <end position="95"/>
    </location>
</feature>
<feature type="compositionally biased region" description="Polar residues" evidence="1">
    <location>
        <begin position="622"/>
        <end position="636"/>
    </location>
</feature>
<dbReference type="EMBL" id="JAFFHA010000005">
    <property type="protein sequence ID" value="KAK4656022.1"/>
    <property type="molecule type" value="Genomic_DNA"/>
</dbReference>
<evidence type="ECO:0000313" key="3">
    <source>
        <dbReference type="Proteomes" id="UP001323405"/>
    </source>
</evidence>
<sequence>MSVGTDKMETTVSVPVAREGAPTAMMDEPTSLSVEPPKPSPKDETVKYEAVDGRPSEIKKPESPIVETPVQQKPLDKRTELDGHNLQEDELHEELTPPPDSPTDTASIEDHPDGAAENPAEDTTEDLVDDDLMSVVSSLPVDETQDLMSVDSSPVIHNLEDEIVVGTKANRKLPVNQDKSDITDVNMDPSAILTGKRKRTSTYYADSIQDDSPGPHEGRVKARPAKTHGSGGVKGVIIGYWRDSQVENEADKHSVIGFIDSRDRLRTRIQTTTRDKRQVDQRYPIPPGPGGSWVIFEKIVFEDHLVGLNHHMIKEFVKIRADNLGENESPEERNTADKAAAELAVERVTTNPPPETANQPLIAYGAVIPDPATLPSRPESKKRKVTGSFTSAQLEPAPPPQQPAEALPGTRPTRIVLGYWKQSSEDDPIEKHAVYGILGANDMFRIRLAKETRDGRVIADGNFPSGPGALWITWDALEFEPHLKGLSRHEVKEYCRVRQHQLDQGEAPEDRARNEIQAVQEAQKRAALNIAAGTSVTKNDVEISIEGANGVTHGLASGSPASKTNEPRRQTGLRGRHSLPNPEFGVANRKSSSAIAQIERTHELARHGIEKVEKAQARIDQRASSTATPRESSATPANRRELFSENISRLNNVWASQEATRIRNEGQGYEGDVLMNGTIRYERKQTGPFKGILVSQPFLIQIDGEDYVEYRVLTKPSF</sequence>
<evidence type="ECO:0000256" key="1">
    <source>
        <dbReference type="SAM" id="MobiDB-lite"/>
    </source>
</evidence>
<feature type="region of interest" description="Disordered" evidence="1">
    <location>
        <begin position="1"/>
        <end position="126"/>
    </location>
</feature>
<reference evidence="2 3" key="1">
    <citation type="journal article" date="2023" name="bioRxiv">
        <title>High-quality genome assemblies of four members of thePodospora anserinaspecies complex.</title>
        <authorList>
            <person name="Ament-Velasquez S.L."/>
            <person name="Vogan A.A."/>
            <person name="Wallerman O."/>
            <person name="Hartmann F."/>
            <person name="Gautier V."/>
            <person name="Silar P."/>
            <person name="Giraud T."/>
            <person name="Johannesson H."/>
        </authorList>
    </citation>
    <scope>NUCLEOTIDE SEQUENCE [LARGE SCALE GENOMIC DNA]</scope>
    <source>
        <strain evidence="2 3">CBS 415.72m</strain>
    </source>
</reference>
<feature type="region of interest" description="Disordered" evidence="1">
    <location>
        <begin position="369"/>
        <end position="410"/>
    </location>
</feature>
<feature type="region of interest" description="Disordered" evidence="1">
    <location>
        <begin position="552"/>
        <end position="592"/>
    </location>
</feature>
<keyword evidence="3" id="KW-1185">Reference proteome</keyword>